<accession>A0AA38H8T9</accession>
<proteinExistence type="predicted"/>
<sequence length="608" mass="69325">MLSELPEEVLSLVAFHLCQPPTRPLPGPVLGDASRWIASPTNLLRTSRLINSVISPTANPELYARIFRANFDTAAVFRRLGDGPSTRKIRAREMTAELKRRVRALSRLREMMDRKEVQRIGEEEMWVIYVMLVENDGKNLEHLTAPAAPFQLYEFIDLYITQVMEPICLLSVMPPDGAPQALFTWILWLVLSHCPSAEHFSSRLSRLYVLRPYVFASHAYTIFLAPWTINDLPTNSAPDVAPMGNIFVADLKPRQTGVEVEWYGRRIKLSPPQLAQGAILNFFDRRCGNRSYRADDEDEDDDMEDDEDEEDSDAGSDLVVKRNILNSAIHDRDFIRLTKCHDPIHGAGMSRKSWRDSFNGVWEGNFSFFDFDAFKAMLAGQRKALYEGQYGEQRQVWRLVETYVRVKRARDVELEVKKEVKPKVEEEMYTFEEDEGEWQEEENDQAVEQEEEASPRNRTKLPLKGPSTNAGFPADSPPTTRAGLASAQAEEETLKETLVQQVEAIEGYEVVPEAELDAMLDNPDEESGLELLLTGTGHSAWGSFILRGRVRAWDGMASMVKEYSPDSRGKWIYRGYIVAGDTMVGRWRDTFTPEEYVGYEGAFILSRR</sequence>
<name>A0AA38H8T9_9TREE</name>
<dbReference type="EMBL" id="JAKWFO010000005">
    <property type="protein sequence ID" value="KAI9635571.1"/>
    <property type="molecule type" value="Genomic_DNA"/>
</dbReference>
<comment type="caution">
    <text evidence="2">The sequence shown here is derived from an EMBL/GenBank/DDBJ whole genome shotgun (WGS) entry which is preliminary data.</text>
</comment>
<dbReference type="RefSeq" id="XP_052945348.1">
    <property type="nucleotide sequence ID" value="XM_053092862.1"/>
</dbReference>
<feature type="compositionally biased region" description="Acidic residues" evidence="1">
    <location>
        <begin position="429"/>
        <end position="452"/>
    </location>
</feature>
<keyword evidence="3" id="KW-1185">Reference proteome</keyword>
<feature type="region of interest" description="Disordered" evidence="1">
    <location>
        <begin position="293"/>
        <end position="316"/>
    </location>
</feature>
<protein>
    <recommendedName>
        <fullName evidence="4">F-box domain-containing protein</fullName>
    </recommendedName>
</protein>
<dbReference type="GeneID" id="77732067"/>
<evidence type="ECO:0000313" key="3">
    <source>
        <dbReference type="Proteomes" id="UP001164286"/>
    </source>
</evidence>
<organism evidence="2 3">
    <name type="scientific">Dioszegia hungarica</name>
    <dbReference type="NCBI Taxonomy" id="4972"/>
    <lineage>
        <taxon>Eukaryota</taxon>
        <taxon>Fungi</taxon>
        <taxon>Dikarya</taxon>
        <taxon>Basidiomycota</taxon>
        <taxon>Agaricomycotina</taxon>
        <taxon>Tremellomycetes</taxon>
        <taxon>Tremellales</taxon>
        <taxon>Bulleribasidiaceae</taxon>
        <taxon>Dioszegia</taxon>
    </lineage>
</organism>
<dbReference type="AlphaFoldDB" id="A0AA38H8T9"/>
<evidence type="ECO:0000256" key="1">
    <source>
        <dbReference type="SAM" id="MobiDB-lite"/>
    </source>
</evidence>
<dbReference type="Proteomes" id="UP001164286">
    <property type="component" value="Unassembled WGS sequence"/>
</dbReference>
<evidence type="ECO:0008006" key="4">
    <source>
        <dbReference type="Google" id="ProtNLM"/>
    </source>
</evidence>
<gene>
    <name evidence="2" type="ORF">MKK02DRAFT_44260</name>
</gene>
<feature type="region of interest" description="Disordered" evidence="1">
    <location>
        <begin position="429"/>
        <end position="492"/>
    </location>
</feature>
<reference evidence="2" key="1">
    <citation type="journal article" date="2022" name="G3 (Bethesda)">
        <title>High quality genome of the basidiomycete yeast Dioszegia hungarica PDD-24b-2 isolated from cloud water.</title>
        <authorList>
            <person name="Jarrige D."/>
            <person name="Haridas S."/>
            <person name="Bleykasten-Grosshans C."/>
            <person name="Joly M."/>
            <person name="Nadalig T."/>
            <person name="Sancelme M."/>
            <person name="Vuilleumier S."/>
            <person name="Grigoriev I.V."/>
            <person name="Amato P."/>
            <person name="Bringel F."/>
        </authorList>
    </citation>
    <scope>NUCLEOTIDE SEQUENCE</scope>
    <source>
        <strain evidence="2">PDD-24b-2</strain>
    </source>
</reference>
<feature type="compositionally biased region" description="Acidic residues" evidence="1">
    <location>
        <begin position="295"/>
        <end position="314"/>
    </location>
</feature>
<evidence type="ECO:0000313" key="2">
    <source>
        <dbReference type="EMBL" id="KAI9635571.1"/>
    </source>
</evidence>